<name>A0A8J3IR73_9CHLR</name>
<dbReference type="Proteomes" id="UP000597444">
    <property type="component" value="Unassembled WGS sequence"/>
</dbReference>
<dbReference type="Pfam" id="PF00440">
    <property type="entry name" value="TetR_N"/>
    <property type="match status" value="1"/>
</dbReference>
<dbReference type="InterPro" id="IPR011075">
    <property type="entry name" value="TetR_C"/>
</dbReference>
<dbReference type="PANTHER" id="PTHR47506">
    <property type="entry name" value="TRANSCRIPTIONAL REGULATORY PROTEIN"/>
    <property type="match status" value="1"/>
</dbReference>
<keyword evidence="7" id="KW-1185">Reference proteome</keyword>
<dbReference type="AlphaFoldDB" id="A0A8J3IR73"/>
<evidence type="ECO:0000256" key="1">
    <source>
        <dbReference type="ARBA" id="ARBA00023015"/>
    </source>
</evidence>
<feature type="domain" description="HTH tetR-type" evidence="5">
    <location>
        <begin position="5"/>
        <end position="65"/>
    </location>
</feature>
<keyword evidence="3" id="KW-0804">Transcription</keyword>
<evidence type="ECO:0000313" key="6">
    <source>
        <dbReference type="EMBL" id="GHO99266.1"/>
    </source>
</evidence>
<dbReference type="Gene3D" id="1.10.357.10">
    <property type="entry name" value="Tetracycline Repressor, domain 2"/>
    <property type="match status" value="1"/>
</dbReference>
<dbReference type="SUPFAM" id="SSF46689">
    <property type="entry name" value="Homeodomain-like"/>
    <property type="match status" value="1"/>
</dbReference>
<organism evidence="6 7">
    <name type="scientific">Reticulibacter mediterranei</name>
    <dbReference type="NCBI Taxonomy" id="2778369"/>
    <lineage>
        <taxon>Bacteria</taxon>
        <taxon>Bacillati</taxon>
        <taxon>Chloroflexota</taxon>
        <taxon>Ktedonobacteria</taxon>
        <taxon>Ktedonobacterales</taxon>
        <taxon>Reticulibacteraceae</taxon>
        <taxon>Reticulibacter</taxon>
    </lineage>
</organism>
<evidence type="ECO:0000256" key="2">
    <source>
        <dbReference type="ARBA" id="ARBA00023125"/>
    </source>
</evidence>
<dbReference type="PANTHER" id="PTHR47506:SF3">
    <property type="entry name" value="HTH-TYPE TRANSCRIPTIONAL REGULATOR LMRA"/>
    <property type="match status" value="1"/>
</dbReference>
<dbReference type="InterPro" id="IPR009057">
    <property type="entry name" value="Homeodomain-like_sf"/>
</dbReference>
<dbReference type="EMBL" id="BNJK01000002">
    <property type="protein sequence ID" value="GHO99266.1"/>
    <property type="molecule type" value="Genomic_DNA"/>
</dbReference>
<dbReference type="RefSeq" id="WP_220209913.1">
    <property type="nucleotide sequence ID" value="NZ_BNJK01000002.1"/>
</dbReference>
<proteinExistence type="predicted"/>
<gene>
    <name evidence="6" type="ORF">KSF_093140</name>
</gene>
<evidence type="ECO:0000256" key="3">
    <source>
        <dbReference type="ARBA" id="ARBA00023163"/>
    </source>
</evidence>
<dbReference type="PROSITE" id="PS01081">
    <property type="entry name" value="HTH_TETR_1"/>
    <property type="match status" value="1"/>
</dbReference>
<evidence type="ECO:0000256" key="4">
    <source>
        <dbReference type="PROSITE-ProRule" id="PRU00335"/>
    </source>
</evidence>
<dbReference type="Pfam" id="PF16925">
    <property type="entry name" value="TetR_C_13"/>
    <property type="match status" value="1"/>
</dbReference>
<protein>
    <submittedName>
        <fullName evidence="6">TetR family transcriptional regulator</fullName>
    </submittedName>
</protein>
<evidence type="ECO:0000313" key="7">
    <source>
        <dbReference type="Proteomes" id="UP000597444"/>
    </source>
</evidence>
<dbReference type="SUPFAM" id="SSF48498">
    <property type="entry name" value="Tetracyclin repressor-like, C-terminal domain"/>
    <property type="match status" value="1"/>
</dbReference>
<dbReference type="InterPro" id="IPR001647">
    <property type="entry name" value="HTH_TetR"/>
</dbReference>
<reference evidence="6" key="1">
    <citation type="submission" date="2020-10" db="EMBL/GenBank/DDBJ databases">
        <title>Taxonomic study of unclassified bacteria belonging to the class Ktedonobacteria.</title>
        <authorList>
            <person name="Yabe S."/>
            <person name="Wang C.M."/>
            <person name="Zheng Y."/>
            <person name="Sakai Y."/>
            <person name="Cavaletti L."/>
            <person name="Monciardini P."/>
            <person name="Donadio S."/>
        </authorList>
    </citation>
    <scope>NUCLEOTIDE SEQUENCE</scope>
    <source>
        <strain evidence="6">ID150040</strain>
    </source>
</reference>
<dbReference type="InterPro" id="IPR036271">
    <property type="entry name" value="Tet_transcr_reg_TetR-rel_C_sf"/>
</dbReference>
<sequence length="207" mass="22852">MSKGEQTRQAILGEAAQVFSISGYAGTSMDALTRATGLTKGGIYNHFGSKEALALEAFDFARQLIQERFNEIIQDRHHPIDRLMAVVLVFRSIIYDPLLQGGCPVLNTATEADDTNPALRERAQQASSQWRTFITQTVKQGIEEQQLQPETKPDMVATVLIATLEGAIMLSKLYGDLIYMDQAVEHLSCYVQSLGNESGSQRGSLNR</sequence>
<dbReference type="GO" id="GO:0003677">
    <property type="term" value="F:DNA binding"/>
    <property type="evidence" value="ECO:0007669"/>
    <property type="project" value="UniProtKB-UniRule"/>
</dbReference>
<keyword evidence="1" id="KW-0805">Transcription regulation</keyword>
<dbReference type="PRINTS" id="PR00455">
    <property type="entry name" value="HTHTETR"/>
</dbReference>
<accession>A0A8J3IR73</accession>
<evidence type="ECO:0000259" key="5">
    <source>
        <dbReference type="PROSITE" id="PS50977"/>
    </source>
</evidence>
<keyword evidence="2 4" id="KW-0238">DNA-binding</keyword>
<dbReference type="PROSITE" id="PS50977">
    <property type="entry name" value="HTH_TETR_2"/>
    <property type="match status" value="1"/>
</dbReference>
<dbReference type="InterPro" id="IPR023772">
    <property type="entry name" value="DNA-bd_HTH_TetR-type_CS"/>
</dbReference>
<comment type="caution">
    <text evidence="6">The sequence shown here is derived from an EMBL/GenBank/DDBJ whole genome shotgun (WGS) entry which is preliminary data.</text>
</comment>
<feature type="DNA-binding region" description="H-T-H motif" evidence="4">
    <location>
        <begin position="28"/>
        <end position="47"/>
    </location>
</feature>